<protein>
    <submittedName>
        <fullName evidence="3">Uncharacterized protein</fullName>
    </submittedName>
</protein>
<dbReference type="OrthoDB" id="7597316at2"/>
<evidence type="ECO:0000313" key="4">
    <source>
        <dbReference type="Proteomes" id="UP000248014"/>
    </source>
</evidence>
<feature type="transmembrane region" description="Helical" evidence="1">
    <location>
        <begin position="34"/>
        <end position="53"/>
    </location>
</feature>
<keyword evidence="1" id="KW-1133">Transmembrane helix</keyword>
<evidence type="ECO:0000256" key="2">
    <source>
        <dbReference type="SAM" id="SignalP"/>
    </source>
</evidence>
<comment type="caution">
    <text evidence="3">The sequence shown here is derived from an EMBL/GenBank/DDBJ whole genome shotgun (WGS) entry which is preliminary data.</text>
</comment>
<gene>
    <name evidence="3" type="ORF">C7451_104195</name>
</gene>
<evidence type="ECO:0000256" key="1">
    <source>
        <dbReference type="SAM" id="Phobius"/>
    </source>
</evidence>
<accession>A0A2V3VM73</accession>
<proteinExistence type="predicted"/>
<dbReference type="EMBL" id="QJJM01000004">
    <property type="protein sequence ID" value="PXW77699.1"/>
    <property type="molecule type" value="Genomic_DNA"/>
</dbReference>
<keyword evidence="2" id="KW-0732">Signal</keyword>
<feature type="signal peptide" evidence="2">
    <location>
        <begin position="1"/>
        <end position="24"/>
    </location>
</feature>
<dbReference type="RefSeq" id="WP_110298177.1">
    <property type="nucleotide sequence ID" value="NZ_QJJM01000004.1"/>
</dbReference>
<keyword evidence="4" id="KW-1185">Reference proteome</keyword>
<sequence>MSMTRWLFVAALTAGLAAPAPALARDHHRHRDRDRATGAAIGLAIVGIAAAASSGRRNREDNRSYYDRDYYRGGWGNSYQAAKNVVCYRGQRQCYRKGYYSAEWTSREFGYDPYNRGY</sequence>
<keyword evidence="1" id="KW-0472">Membrane</keyword>
<reference evidence="3 4" key="1">
    <citation type="submission" date="2018-05" db="EMBL/GenBank/DDBJ databases">
        <title>Genomic Encyclopedia of Type Strains, Phase IV (KMG-IV): sequencing the most valuable type-strain genomes for metagenomic binning, comparative biology and taxonomic classification.</title>
        <authorList>
            <person name="Goeker M."/>
        </authorList>
    </citation>
    <scope>NUCLEOTIDE SEQUENCE [LARGE SCALE GENOMIC DNA]</scope>
    <source>
        <strain evidence="3 4">DSM 3183</strain>
    </source>
</reference>
<evidence type="ECO:0000313" key="3">
    <source>
        <dbReference type="EMBL" id="PXW77699.1"/>
    </source>
</evidence>
<name>A0A2V3VM73_9SPHN</name>
<organism evidence="3 4">
    <name type="scientific">Blastomonas natatoria</name>
    <dbReference type="NCBI Taxonomy" id="34015"/>
    <lineage>
        <taxon>Bacteria</taxon>
        <taxon>Pseudomonadati</taxon>
        <taxon>Pseudomonadota</taxon>
        <taxon>Alphaproteobacteria</taxon>
        <taxon>Sphingomonadales</taxon>
        <taxon>Sphingomonadaceae</taxon>
        <taxon>Blastomonas</taxon>
    </lineage>
</organism>
<dbReference type="AlphaFoldDB" id="A0A2V3VM73"/>
<feature type="chain" id="PRO_5016150421" evidence="2">
    <location>
        <begin position="25"/>
        <end position="118"/>
    </location>
</feature>
<dbReference type="Proteomes" id="UP000248014">
    <property type="component" value="Unassembled WGS sequence"/>
</dbReference>
<keyword evidence="1" id="KW-0812">Transmembrane</keyword>